<keyword evidence="2" id="KW-0548">Nucleotidyltransferase</keyword>
<name>A0A1S4BB11_TOBAC</name>
<evidence type="ECO:0000259" key="7">
    <source>
        <dbReference type="Pfam" id="PF17917"/>
    </source>
</evidence>
<dbReference type="AlphaFoldDB" id="A0A1S4BB11"/>
<evidence type="ECO:0000256" key="4">
    <source>
        <dbReference type="ARBA" id="ARBA00022759"/>
    </source>
</evidence>
<dbReference type="Pfam" id="PF17921">
    <property type="entry name" value="Integrase_H2C2"/>
    <property type="match status" value="1"/>
</dbReference>
<evidence type="ECO:0000256" key="3">
    <source>
        <dbReference type="ARBA" id="ARBA00022722"/>
    </source>
</evidence>
<dbReference type="InterPro" id="IPR021109">
    <property type="entry name" value="Peptidase_aspartic_dom_sf"/>
</dbReference>
<evidence type="ECO:0000256" key="6">
    <source>
        <dbReference type="ARBA" id="ARBA00022918"/>
    </source>
</evidence>
<organism evidence="9">
    <name type="scientific">Nicotiana tabacum</name>
    <name type="common">Common tobacco</name>
    <dbReference type="NCBI Taxonomy" id="4097"/>
    <lineage>
        <taxon>Eukaryota</taxon>
        <taxon>Viridiplantae</taxon>
        <taxon>Streptophyta</taxon>
        <taxon>Embryophyta</taxon>
        <taxon>Tracheophyta</taxon>
        <taxon>Spermatophyta</taxon>
        <taxon>Magnoliopsida</taxon>
        <taxon>eudicotyledons</taxon>
        <taxon>Gunneridae</taxon>
        <taxon>Pentapetalae</taxon>
        <taxon>asterids</taxon>
        <taxon>lamiids</taxon>
        <taxon>Solanales</taxon>
        <taxon>Solanaceae</taxon>
        <taxon>Nicotianoideae</taxon>
        <taxon>Nicotianeae</taxon>
        <taxon>Nicotiana</taxon>
    </lineage>
</organism>
<feature type="domain" description="Integrase zinc-binding" evidence="8">
    <location>
        <begin position="302"/>
        <end position="356"/>
    </location>
</feature>
<dbReference type="CDD" id="cd09274">
    <property type="entry name" value="RNase_HI_RT_Ty3"/>
    <property type="match status" value="1"/>
</dbReference>
<evidence type="ECO:0008006" key="10">
    <source>
        <dbReference type="Google" id="ProtNLM"/>
    </source>
</evidence>
<dbReference type="CDD" id="cd00303">
    <property type="entry name" value="retropepsin_like"/>
    <property type="match status" value="1"/>
</dbReference>
<evidence type="ECO:0000256" key="5">
    <source>
        <dbReference type="ARBA" id="ARBA00022801"/>
    </source>
</evidence>
<sequence>MKVNDKPIRVMIDTGATYNYLASTQVEHLGLVVGKRRGRIKAINSPPQPAGGITKGVPVMLGPYEGKFNLRVVIIDDFELIVGLEFMSDVDKTPKESHALRLGSQASGDINALKVAMSSSLVLALPNLAIPFEVQMVAFDYALGGVFLQEGHPIAYERRKLKDVEWRYASHKKELLIVVHFLLLWRNYLLVTPFVVNTDNTAVIHFTTQPKPNGCQARWQELLAEFHFNLESQSGKTNQRVDALSQRADLASSCLVSTLRRSEVATTIRDQIQNLLPKDPVAQYLVYLVKGNQLYVPKGGYLRRTILMECHDTLWDGHPSEEHTMTLLRRAYYCPQIVDDVAQYVKTSLICQKDKSDRLTQVVILELLLVP</sequence>
<protein>
    <recommendedName>
        <fullName evidence="10">Reverse transcriptase</fullName>
    </recommendedName>
</protein>
<keyword evidence="6" id="KW-0695">RNA-directed DNA polymerase</keyword>
<dbReference type="InterPro" id="IPR001969">
    <property type="entry name" value="Aspartic_peptidase_AS"/>
</dbReference>
<dbReference type="Gene3D" id="2.40.70.10">
    <property type="entry name" value="Acid Proteases"/>
    <property type="match status" value="1"/>
</dbReference>
<keyword evidence="1" id="KW-0808">Transferase</keyword>
<dbReference type="GO" id="GO:0004519">
    <property type="term" value="F:endonuclease activity"/>
    <property type="evidence" value="ECO:0007669"/>
    <property type="project" value="UniProtKB-KW"/>
</dbReference>
<gene>
    <name evidence="9" type="primary">LOC107806371</name>
</gene>
<dbReference type="InterPro" id="IPR041373">
    <property type="entry name" value="RT_RNaseH"/>
</dbReference>
<dbReference type="OMA" id="TILMECH"/>
<evidence type="ECO:0000256" key="2">
    <source>
        <dbReference type="ARBA" id="ARBA00022695"/>
    </source>
</evidence>
<dbReference type="PANTHER" id="PTHR37984">
    <property type="entry name" value="PROTEIN CBG26694"/>
    <property type="match status" value="1"/>
</dbReference>
<accession>A0A1S4BB11</accession>
<keyword evidence="4" id="KW-0255">Endonuclease</keyword>
<dbReference type="PANTHER" id="PTHR37984:SF5">
    <property type="entry name" value="PROTEIN NYNRIN-LIKE"/>
    <property type="match status" value="1"/>
</dbReference>
<dbReference type="GO" id="GO:0006508">
    <property type="term" value="P:proteolysis"/>
    <property type="evidence" value="ECO:0007669"/>
    <property type="project" value="InterPro"/>
</dbReference>
<dbReference type="InterPro" id="IPR041588">
    <property type="entry name" value="Integrase_H2C2"/>
</dbReference>
<keyword evidence="5" id="KW-0378">Hydrolase</keyword>
<dbReference type="GO" id="GO:0003964">
    <property type="term" value="F:RNA-directed DNA polymerase activity"/>
    <property type="evidence" value="ECO:0007669"/>
    <property type="project" value="UniProtKB-KW"/>
</dbReference>
<evidence type="ECO:0000313" key="9">
    <source>
        <dbReference type="RefSeq" id="XP_016486003.1"/>
    </source>
</evidence>
<evidence type="ECO:0000256" key="1">
    <source>
        <dbReference type="ARBA" id="ARBA00022679"/>
    </source>
</evidence>
<feature type="domain" description="Reverse transcriptase RNase H-like" evidence="7">
    <location>
        <begin position="131"/>
        <end position="226"/>
    </location>
</feature>
<dbReference type="SUPFAM" id="SSF50630">
    <property type="entry name" value="Acid proteases"/>
    <property type="match status" value="1"/>
</dbReference>
<dbReference type="InterPro" id="IPR043502">
    <property type="entry name" value="DNA/RNA_pol_sf"/>
</dbReference>
<dbReference type="Pfam" id="PF17917">
    <property type="entry name" value="RT_RNaseH"/>
    <property type="match status" value="1"/>
</dbReference>
<dbReference type="STRING" id="4097.A0A1S4BB11"/>
<dbReference type="PROSITE" id="PS00141">
    <property type="entry name" value="ASP_PROTEASE"/>
    <property type="match status" value="1"/>
</dbReference>
<dbReference type="PaxDb" id="4097-A0A1S4BB11"/>
<dbReference type="SUPFAM" id="SSF56672">
    <property type="entry name" value="DNA/RNA polymerases"/>
    <property type="match status" value="1"/>
</dbReference>
<dbReference type="OrthoDB" id="1000633at2759"/>
<dbReference type="InterPro" id="IPR050951">
    <property type="entry name" value="Retrovirus_Pol_polyprotein"/>
</dbReference>
<dbReference type="GO" id="GO:0004190">
    <property type="term" value="F:aspartic-type endopeptidase activity"/>
    <property type="evidence" value="ECO:0007669"/>
    <property type="project" value="InterPro"/>
</dbReference>
<dbReference type="Pfam" id="PF13650">
    <property type="entry name" value="Asp_protease_2"/>
    <property type="match status" value="1"/>
</dbReference>
<proteinExistence type="predicted"/>
<dbReference type="RefSeq" id="XP_016486003.1">
    <property type="nucleotide sequence ID" value="XM_016630517.1"/>
</dbReference>
<reference evidence="9" key="1">
    <citation type="submission" date="2025-08" db="UniProtKB">
        <authorList>
            <consortium name="RefSeq"/>
        </authorList>
    </citation>
    <scope>IDENTIFICATION</scope>
</reference>
<evidence type="ECO:0000259" key="8">
    <source>
        <dbReference type="Pfam" id="PF17921"/>
    </source>
</evidence>
<dbReference type="Gene3D" id="1.10.340.70">
    <property type="match status" value="1"/>
</dbReference>
<dbReference type="KEGG" id="nta:107806371"/>
<keyword evidence="3" id="KW-0540">Nuclease</keyword>